<accession>D2R8S1</accession>
<keyword evidence="2" id="KW-0472">Membrane</keyword>
<feature type="region of interest" description="Disordered" evidence="1">
    <location>
        <begin position="1"/>
        <end position="26"/>
    </location>
</feature>
<dbReference type="OrthoDB" id="287558at2"/>
<feature type="compositionally biased region" description="Low complexity" evidence="1">
    <location>
        <begin position="313"/>
        <end position="330"/>
    </location>
</feature>
<evidence type="ECO:0000313" key="4">
    <source>
        <dbReference type="Proteomes" id="UP000001887"/>
    </source>
</evidence>
<evidence type="ECO:0000256" key="1">
    <source>
        <dbReference type="SAM" id="MobiDB-lite"/>
    </source>
</evidence>
<dbReference type="KEGG" id="psl:Psta_2947"/>
<dbReference type="STRING" id="530564.Psta_2947"/>
<keyword evidence="2" id="KW-0812">Transmembrane</keyword>
<sequence>MAAKKDKDKSKESDKKDEKKEKSPAPAKKVAAGSSIFSLLFARGYREIFLSAILLIGGIVGLRLAWDRLSGSLATDPRYQVTAEQIVVTPQPAWIHADVKAEVIRDSSLSQLSLTDPKCAERVGQAFAMHSWIERVVRVEKQYPSRIVVEVAYRSPIAAVEVAGSGTAGLLFVDAAGILLPSQDFAENQTRNFLRIDAGRTAPSGVEGMPWGDAKVVKGAAIAAALGERFKDLSLYKIVATTTSTGNEQFELQTRDGGRIIWGHAPASEPLGEPTASSKIARLEAEATTRGGLSLSTLREPLDLTRPAPPIPVTSGSSTSPPAAAAISAS</sequence>
<keyword evidence="2" id="KW-1133">Transmembrane helix</keyword>
<feature type="compositionally biased region" description="Basic and acidic residues" evidence="1">
    <location>
        <begin position="1"/>
        <end position="23"/>
    </location>
</feature>
<evidence type="ECO:0000256" key="2">
    <source>
        <dbReference type="SAM" id="Phobius"/>
    </source>
</evidence>
<dbReference type="eggNOG" id="COG1589">
    <property type="taxonomic scope" value="Bacteria"/>
</dbReference>
<evidence type="ECO:0000313" key="3">
    <source>
        <dbReference type="EMBL" id="ADB17612.1"/>
    </source>
</evidence>
<feature type="transmembrane region" description="Helical" evidence="2">
    <location>
        <begin position="48"/>
        <end position="66"/>
    </location>
</feature>
<keyword evidence="4" id="KW-1185">Reference proteome</keyword>
<proteinExistence type="predicted"/>
<protein>
    <recommendedName>
        <fullName evidence="5">POTRA domain-containing protein</fullName>
    </recommendedName>
</protein>
<name>D2R8S1_PIRSD</name>
<feature type="region of interest" description="Disordered" evidence="1">
    <location>
        <begin position="290"/>
        <end position="330"/>
    </location>
</feature>
<organism evidence="3 4">
    <name type="scientific">Pirellula staleyi (strain ATCC 27377 / DSM 6068 / ICPB 4128)</name>
    <name type="common">Pirella staleyi</name>
    <dbReference type="NCBI Taxonomy" id="530564"/>
    <lineage>
        <taxon>Bacteria</taxon>
        <taxon>Pseudomonadati</taxon>
        <taxon>Planctomycetota</taxon>
        <taxon>Planctomycetia</taxon>
        <taxon>Pirellulales</taxon>
        <taxon>Pirellulaceae</taxon>
        <taxon>Pirellula</taxon>
    </lineage>
</organism>
<reference evidence="3 4" key="1">
    <citation type="journal article" date="2009" name="Stand. Genomic Sci.">
        <title>Complete genome sequence of Pirellula staleyi type strain (ATCC 27377).</title>
        <authorList>
            <person name="Clum A."/>
            <person name="Tindall B.J."/>
            <person name="Sikorski J."/>
            <person name="Ivanova N."/>
            <person name="Mavrommatis K."/>
            <person name="Lucas S."/>
            <person name="Glavina del Rio T."/>
            <person name="Nolan M."/>
            <person name="Chen F."/>
            <person name="Tice H."/>
            <person name="Pitluck S."/>
            <person name="Cheng J.F."/>
            <person name="Chertkov O."/>
            <person name="Brettin T."/>
            <person name="Han C."/>
            <person name="Detter J.C."/>
            <person name="Kuske C."/>
            <person name="Bruce D."/>
            <person name="Goodwin L."/>
            <person name="Ovchinikova G."/>
            <person name="Pati A."/>
            <person name="Mikhailova N."/>
            <person name="Chen A."/>
            <person name="Palaniappan K."/>
            <person name="Land M."/>
            <person name="Hauser L."/>
            <person name="Chang Y.J."/>
            <person name="Jeffries C.D."/>
            <person name="Chain P."/>
            <person name="Rohde M."/>
            <person name="Goker M."/>
            <person name="Bristow J."/>
            <person name="Eisen J.A."/>
            <person name="Markowitz V."/>
            <person name="Hugenholtz P."/>
            <person name="Kyrpides N.C."/>
            <person name="Klenk H.P."/>
            <person name="Lapidus A."/>
        </authorList>
    </citation>
    <scope>NUCLEOTIDE SEQUENCE [LARGE SCALE GENOMIC DNA]</scope>
    <source>
        <strain evidence="4">ATCC 27377 / DSM 6068 / ICPB 4128</strain>
    </source>
</reference>
<dbReference type="Proteomes" id="UP000001887">
    <property type="component" value="Chromosome"/>
</dbReference>
<dbReference type="HOGENOM" id="CLU_882461_0_0_0"/>
<gene>
    <name evidence="3" type="ordered locus">Psta_2947</name>
</gene>
<dbReference type="AlphaFoldDB" id="D2R8S1"/>
<evidence type="ECO:0008006" key="5">
    <source>
        <dbReference type="Google" id="ProtNLM"/>
    </source>
</evidence>
<dbReference type="EMBL" id="CP001848">
    <property type="protein sequence ID" value="ADB17612.1"/>
    <property type="molecule type" value="Genomic_DNA"/>
</dbReference>